<sequence>MHFLGRAKERWLENRLLPDKIEELKNILWTFSTCFSCNPRETNLVNPDIELISEDPISIKLYKLSPRQTDILKKEIQKILDLKIIEPGESDYTLPMILIESTVKDLRPFIEFRKLNAITKIEYLPLPNIEERKQSRPKPSKCQTSFGANLHLGHIVGQCLRTPEEVKIQTIKDYPPPKTLS</sequence>
<dbReference type="InterPro" id="IPR043502">
    <property type="entry name" value="DNA/RNA_pol_sf"/>
</dbReference>
<proteinExistence type="predicted"/>
<dbReference type="AlphaFoldDB" id="A0AAV4PNG5"/>
<evidence type="ECO:0000313" key="1">
    <source>
        <dbReference type="EMBL" id="GIX97460.1"/>
    </source>
</evidence>
<accession>A0AAV4PNG5</accession>
<dbReference type="EMBL" id="BPLR01004781">
    <property type="protein sequence ID" value="GIX97460.1"/>
    <property type="molecule type" value="Genomic_DNA"/>
</dbReference>
<dbReference type="Proteomes" id="UP001054945">
    <property type="component" value="Unassembled WGS sequence"/>
</dbReference>
<evidence type="ECO:0000313" key="2">
    <source>
        <dbReference type="Proteomes" id="UP001054945"/>
    </source>
</evidence>
<comment type="caution">
    <text evidence="1">The sequence shown here is derived from an EMBL/GenBank/DDBJ whole genome shotgun (WGS) entry which is preliminary data.</text>
</comment>
<dbReference type="GO" id="GO:0071897">
    <property type="term" value="P:DNA biosynthetic process"/>
    <property type="evidence" value="ECO:0007669"/>
    <property type="project" value="UniProtKB-ARBA"/>
</dbReference>
<keyword evidence="2" id="KW-1185">Reference proteome</keyword>
<dbReference type="Gene3D" id="3.10.10.10">
    <property type="entry name" value="HIV Type 1 Reverse Transcriptase, subunit A, domain 1"/>
    <property type="match status" value="1"/>
</dbReference>
<gene>
    <name evidence="1" type="primary">pol_3362</name>
    <name evidence="1" type="ORF">CEXT_547091</name>
</gene>
<dbReference type="PANTHER" id="PTHR15503">
    <property type="entry name" value="LDOC1 RELATED"/>
    <property type="match status" value="1"/>
</dbReference>
<reference evidence="1 2" key="1">
    <citation type="submission" date="2021-06" db="EMBL/GenBank/DDBJ databases">
        <title>Caerostris extrusa draft genome.</title>
        <authorList>
            <person name="Kono N."/>
            <person name="Arakawa K."/>
        </authorList>
    </citation>
    <scope>NUCLEOTIDE SEQUENCE [LARGE SCALE GENOMIC DNA]</scope>
</reference>
<dbReference type="SUPFAM" id="SSF56672">
    <property type="entry name" value="DNA/RNA polymerases"/>
    <property type="match status" value="1"/>
</dbReference>
<dbReference type="InterPro" id="IPR032567">
    <property type="entry name" value="RTL1-rel"/>
</dbReference>
<protein>
    <submittedName>
        <fullName evidence="1">Retrovirus-related Pol polyprotein from transposon gypsy</fullName>
    </submittedName>
</protein>
<dbReference type="PANTHER" id="PTHR15503:SF22">
    <property type="entry name" value="TRANSPOSON TY3-I GAG POLYPROTEIN"/>
    <property type="match status" value="1"/>
</dbReference>
<organism evidence="1 2">
    <name type="scientific">Caerostris extrusa</name>
    <name type="common">Bark spider</name>
    <name type="synonym">Caerostris bankana</name>
    <dbReference type="NCBI Taxonomy" id="172846"/>
    <lineage>
        <taxon>Eukaryota</taxon>
        <taxon>Metazoa</taxon>
        <taxon>Ecdysozoa</taxon>
        <taxon>Arthropoda</taxon>
        <taxon>Chelicerata</taxon>
        <taxon>Arachnida</taxon>
        <taxon>Araneae</taxon>
        <taxon>Araneomorphae</taxon>
        <taxon>Entelegynae</taxon>
        <taxon>Araneoidea</taxon>
        <taxon>Araneidae</taxon>
        <taxon>Caerostris</taxon>
    </lineage>
</organism>
<name>A0AAV4PNG5_CAEEX</name>